<organism evidence="2 4">
    <name type="scientific">Mus musculus</name>
    <name type="common">Mouse</name>
    <dbReference type="NCBI Taxonomy" id="10090"/>
    <lineage>
        <taxon>Eukaryota</taxon>
        <taxon>Metazoa</taxon>
        <taxon>Chordata</taxon>
        <taxon>Craniata</taxon>
        <taxon>Vertebrata</taxon>
        <taxon>Euteleostomi</taxon>
        <taxon>Mammalia</taxon>
        <taxon>Eutheria</taxon>
        <taxon>Euarchontoglires</taxon>
        <taxon>Glires</taxon>
        <taxon>Rodentia</taxon>
        <taxon>Myomorpha</taxon>
        <taxon>Muroidea</taxon>
        <taxon>Muridae</taxon>
        <taxon>Murinae</taxon>
        <taxon>Mus</taxon>
        <taxon>Mus</taxon>
    </lineage>
</organism>
<reference evidence="2 4" key="1">
    <citation type="journal article" date="2009" name="PLoS Biol.">
        <title>Lineage-specific biology revealed by a finished genome assembly of the mouse.</title>
        <authorList>
            <consortium name="Mouse Genome Sequencing Consortium"/>
            <person name="Church D.M."/>
            <person name="Goodstadt L."/>
            <person name="Hillier L.W."/>
            <person name="Zody M.C."/>
            <person name="Goldstein S."/>
            <person name="She X."/>
            <person name="Bult C.J."/>
            <person name="Agarwala R."/>
            <person name="Cherry J.L."/>
            <person name="DiCuccio M."/>
            <person name="Hlavina W."/>
            <person name="Kapustin Y."/>
            <person name="Meric P."/>
            <person name="Maglott D."/>
            <person name="Birtle Z."/>
            <person name="Marques A.C."/>
            <person name="Graves T."/>
            <person name="Zhou S."/>
            <person name="Teague B."/>
            <person name="Potamousis K."/>
            <person name="Churas C."/>
            <person name="Place M."/>
            <person name="Herschleb J."/>
            <person name="Runnheim R."/>
            <person name="Forrest D."/>
            <person name="Amos-Landgraf J."/>
            <person name="Schwartz D.C."/>
            <person name="Cheng Z."/>
            <person name="Lindblad-Toh K."/>
            <person name="Eichler E.E."/>
            <person name="Ponting C.P."/>
        </authorList>
    </citation>
    <scope>NUCLEOTIDE SEQUENCE [LARGE SCALE GENOMIC DNA]</scope>
    <source>
        <strain evidence="2 4">C57BL/6J</strain>
    </source>
</reference>
<feature type="signal peptide" evidence="1">
    <location>
        <begin position="1"/>
        <end position="21"/>
    </location>
</feature>
<evidence type="ECO:0000313" key="4">
    <source>
        <dbReference type="Proteomes" id="UP000000589"/>
    </source>
</evidence>
<dbReference type="Ensembl" id="ENSMUST00000141382.2">
    <property type="protein sequence ID" value="ENSMUSP00000121326.2"/>
    <property type="gene ID" value="ENSMUSG00000042254.15"/>
</dbReference>
<evidence type="ECO:0000313" key="3">
    <source>
        <dbReference type="MGI" id="MGI:2444507"/>
    </source>
</evidence>
<keyword evidence="1" id="KW-0732">Signal</keyword>
<gene>
    <name evidence="2 3" type="primary">Cilp</name>
</gene>
<reference evidence="2" key="3">
    <citation type="submission" date="2025-08" db="UniProtKB">
        <authorList>
            <consortium name="Ensembl"/>
        </authorList>
    </citation>
    <scope>IDENTIFICATION</scope>
    <source>
        <strain evidence="2">C57BL/6J</strain>
    </source>
</reference>
<evidence type="ECO:0000256" key="1">
    <source>
        <dbReference type="SAM" id="SignalP"/>
    </source>
</evidence>
<keyword evidence="4" id="KW-1185">Reference proteome</keyword>
<sequence>MAAIKTWVFSFLVLEVTTVLGRQTMLAQSVRRVQPVKRTPKTLAKPADSQERNAVAQTAREKLAPCLVLDGPPA</sequence>
<dbReference type="Bgee" id="ENSMUSG00000042254">
    <property type="expression patterns" value="Expressed in tarsal region and 98 other cell types or tissues"/>
</dbReference>
<dbReference type="ProteomicsDB" id="326485"/>
<reference evidence="2" key="4">
    <citation type="submission" date="2025-09" db="UniProtKB">
        <authorList>
            <consortium name="Ensembl"/>
        </authorList>
    </citation>
    <scope>IDENTIFICATION</scope>
    <source>
        <strain evidence="2">C57BL/6J</strain>
    </source>
</reference>
<dbReference type="Proteomes" id="UP000000589">
    <property type="component" value="Chromosome 9"/>
</dbReference>
<dbReference type="AlphaFoldDB" id="D6RD06"/>
<dbReference type="MGI" id="MGI:2444507">
    <property type="gene designation" value="Cilp"/>
</dbReference>
<dbReference type="HOGENOM" id="CLU_2687164_0_0_1"/>
<dbReference type="Antibodypedia" id="760">
    <property type="antibodies" value="154 antibodies from 29 providers"/>
</dbReference>
<protein>
    <submittedName>
        <fullName evidence="2">Cartilage intermediate layer protein, nucleotide pyrophosphohydrolase</fullName>
    </submittedName>
</protein>
<accession>D6RD06</accession>
<reference evidence="2 4" key="2">
    <citation type="journal article" date="2011" name="PLoS Biol.">
        <title>Modernizing reference genome assemblies.</title>
        <authorList>
            <person name="Church D.M."/>
            <person name="Schneider V.A."/>
            <person name="Graves T."/>
            <person name="Auger K."/>
            <person name="Cunningham F."/>
            <person name="Bouk N."/>
            <person name="Chen H.C."/>
            <person name="Agarwala R."/>
            <person name="McLaren W.M."/>
            <person name="Ritchie G.R."/>
            <person name="Albracht D."/>
            <person name="Kremitzki M."/>
            <person name="Rock S."/>
            <person name="Kotkiewicz H."/>
            <person name="Kremitzki C."/>
            <person name="Wollam A."/>
            <person name="Trani L."/>
            <person name="Fulton L."/>
            <person name="Fulton R."/>
            <person name="Matthews L."/>
            <person name="Whitehead S."/>
            <person name="Chow W."/>
            <person name="Torrance J."/>
            <person name="Dunn M."/>
            <person name="Harden G."/>
            <person name="Threadgold G."/>
            <person name="Wood J."/>
            <person name="Collins J."/>
            <person name="Heath P."/>
            <person name="Griffiths G."/>
            <person name="Pelan S."/>
            <person name="Grafham D."/>
            <person name="Eichler E.E."/>
            <person name="Weinstock G."/>
            <person name="Mardis E.R."/>
            <person name="Wilson R.K."/>
            <person name="Howe K."/>
            <person name="Flicek P."/>
            <person name="Hubbard T."/>
        </authorList>
    </citation>
    <scope>NUCLEOTIDE SEQUENCE [LARGE SCALE GENOMIC DNA]</scope>
    <source>
        <strain evidence="2 4">C57BL/6J</strain>
    </source>
</reference>
<proteinExistence type="predicted"/>
<evidence type="ECO:0000313" key="2">
    <source>
        <dbReference type="Ensembl" id="ENSMUSP00000121326.2"/>
    </source>
</evidence>
<feature type="chain" id="PRO_5003087396" evidence="1">
    <location>
        <begin position="22"/>
        <end position="74"/>
    </location>
</feature>
<dbReference type="AGR" id="MGI:2444507"/>
<dbReference type="GeneTree" id="ENSGT00390000008152"/>
<name>D6RD06_MOUSE</name>
<dbReference type="SMR" id="D6RD06"/>
<dbReference type="ExpressionAtlas" id="D6RD06">
    <property type="expression patterns" value="baseline and differential"/>
</dbReference>
<dbReference type="VEuPathDB" id="HostDB:ENSMUSG00000042254"/>